<comment type="caution">
    <text evidence="4">The sequence shown here is derived from an EMBL/GenBank/DDBJ whole genome shotgun (WGS) entry which is preliminary data.</text>
</comment>
<feature type="signal peptide" evidence="2">
    <location>
        <begin position="1"/>
        <end position="21"/>
    </location>
</feature>
<name>A0ABQ2AQP8_9MICC</name>
<dbReference type="Gene3D" id="2.120.10.30">
    <property type="entry name" value="TolB, C-terminal domain"/>
    <property type="match status" value="1"/>
</dbReference>
<dbReference type="PANTHER" id="PTHR19328">
    <property type="entry name" value="HEDGEHOG-INTERACTING PROTEIN"/>
    <property type="match status" value="1"/>
</dbReference>
<feature type="chain" id="PRO_5046140675" description="Glucose/Sorbosone dehydrogenase domain-containing protein" evidence="2">
    <location>
        <begin position="22"/>
        <end position="264"/>
    </location>
</feature>
<accession>A0ABQ2AQP8</accession>
<dbReference type="InterPro" id="IPR011041">
    <property type="entry name" value="Quinoprot_gluc/sorb_DH_b-prop"/>
</dbReference>
<keyword evidence="5" id="KW-1185">Reference proteome</keyword>
<dbReference type="PANTHER" id="PTHR19328:SF13">
    <property type="entry name" value="HIPL1 PROTEIN"/>
    <property type="match status" value="1"/>
</dbReference>
<dbReference type="PROSITE" id="PS51257">
    <property type="entry name" value="PROKAR_LIPOPROTEIN"/>
    <property type="match status" value="1"/>
</dbReference>
<protein>
    <recommendedName>
        <fullName evidence="3">Glucose/Sorbosone dehydrogenase domain-containing protein</fullName>
    </recommendedName>
</protein>
<dbReference type="InterPro" id="IPR011042">
    <property type="entry name" value="6-blade_b-propeller_TolB-like"/>
</dbReference>
<evidence type="ECO:0000313" key="5">
    <source>
        <dbReference type="Proteomes" id="UP000643279"/>
    </source>
</evidence>
<gene>
    <name evidence="4" type="ORF">GCM10007170_17350</name>
</gene>
<feature type="region of interest" description="Disordered" evidence="1">
    <location>
        <begin position="25"/>
        <end position="48"/>
    </location>
</feature>
<keyword evidence="2" id="KW-0732">Signal</keyword>
<organism evidence="4 5">
    <name type="scientific">Arthrobacter liuii</name>
    <dbReference type="NCBI Taxonomy" id="1476996"/>
    <lineage>
        <taxon>Bacteria</taxon>
        <taxon>Bacillati</taxon>
        <taxon>Actinomycetota</taxon>
        <taxon>Actinomycetes</taxon>
        <taxon>Micrococcales</taxon>
        <taxon>Micrococcaceae</taxon>
        <taxon>Arthrobacter</taxon>
    </lineage>
</organism>
<feature type="region of interest" description="Disordered" evidence="1">
    <location>
        <begin position="201"/>
        <end position="264"/>
    </location>
</feature>
<dbReference type="SUPFAM" id="SSF50952">
    <property type="entry name" value="Soluble quinoprotein glucose dehydrogenase"/>
    <property type="match status" value="1"/>
</dbReference>
<dbReference type="Proteomes" id="UP000643279">
    <property type="component" value="Unassembled WGS sequence"/>
</dbReference>
<feature type="compositionally biased region" description="Low complexity" evidence="1">
    <location>
        <begin position="33"/>
        <end position="48"/>
    </location>
</feature>
<evidence type="ECO:0000313" key="4">
    <source>
        <dbReference type="EMBL" id="GGH94349.1"/>
    </source>
</evidence>
<dbReference type="InterPro" id="IPR012938">
    <property type="entry name" value="Glc/Sorbosone_DH"/>
</dbReference>
<evidence type="ECO:0000256" key="1">
    <source>
        <dbReference type="SAM" id="MobiDB-lite"/>
    </source>
</evidence>
<proteinExistence type="predicted"/>
<dbReference type="Pfam" id="PF07995">
    <property type="entry name" value="GSDH"/>
    <property type="match status" value="1"/>
</dbReference>
<dbReference type="EMBL" id="BMFW01000005">
    <property type="protein sequence ID" value="GGH94349.1"/>
    <property type="molecule type" value="Genomic_DNA"/>
</dbReference>
<sequence>MKARRFAAGLPYLALYLVLTACTGTSGPPPQSTSPGSSGTSPAPAVAVPAPSASASAVPVPTVQERSDLQLDIPWAAVFLPDGTAIISERDSALLKTVRDGKATTLGKVPGVVPAGEGGLLGLALSPHFDADRYLYAYLTAQQDNRVVRLTVEGNAGGSLAIGQPQTVFTGIPKAGTHNGGRIRFGPDGFLYVGTGDARAASSPRTPTHWAARSFGSLPTAAPPPPTRSATPSTAWGTGTSRDWPGMNPAGCGPASSGPTWTTS</sequence>
<feature type="domain" description="Glucose/Sorbosone dehydrogenase" evidence="3">
    <location>
        <begin position="71"/>
        <end position="205"/>
    </location>
</feature>
<evidence type="ECO:0000259" key="3">
    <source>
        <dbReference type="Pfam" id="PF07995"/>
    </source>
</evidence>
<reference evidence="5" key="1">
    <citation type="journal article" date="2019" name="Int. J. Syst. Evol. Microbiol.">
        <title>The Global Catalogue of Microorganisms (GCM) 10K type strain sequencing project: providing services to taxonomists for standard genome sequencing and annotation.</title>
        <authorList>
            <consortium name="The Broad Institute Genomics Platform"/>
            <consortium name="The Broad Institute Genome Sequencing Center for Infectious Disease"/>
            <person name="Wu L."/>
            <person name="Ma J."/>
        </authorList>
    </citation>
    <scope>NUCLEOTIDE SEQUENCE [LARGE SCALE GENOMIC DNA]</scope>
    <source>
        <strain evidence="5">CGMCC 1.12778</strain>
    </source>
</reference>
<evidence type="ECO:0000256" key="2">
    <source>
        <dbReference type="SAM" id="SignalP"/>
    </source>
</evidence>